<dbReference type="EMBL" id="CM029038">
    <property type="protein sequence ID" value="KAG2650799.1"/>
    <property type="molecule type" value="Genomic_DNA"/>
</dbReference>
<evidence type="ECO:0000256" key="1">
    <source>
        <dbReference type="SAM" id="MobiDB-lite"/>
    </source>
</evidence>
<reference evidence="2" key="1">
    <citation type="submission" date="2020-05" db="EMBL/GenBank/DDBJ databases">
        <title>WGS assembly of Panicum virgatum.</title>
        <authorList>
            <person name="Lovell J.T."/>
            <person name="Jenkins J."/>
            <person name="Shu S."/>
            <person name="Juenger T.E."/>
            <person name="Schmutz J."/>
        </authorList>
    </citation>
    <scope>NUCLEOTIDE SEQUENCE</scope>
    <source>
        <strain evidence="2">AP13</strain>
    </source>
</reference>
<comment type="caution">
    <text evidence="2">The sequence shown here is derived from an EMBL/GenBank/DDBJ whole genome shotgun (WGS) entry which is preliminary data.</text>
</comment>
<dbReference type="Proteomes" id="UP000823388">
    <property type="component" value="Chromosome 1N"/>
</dbReference>
<gene>
    <name evidence="2" type="ORF">PVAP13_1NG166800</name>
</gene>
<proteinExistence type="predicted"/>
<evidence type="ECO:0000313" key="2">
    <source>
        <dbReference type="EMBL" id="KAG2650799.1"/>
    </source>
</evidence>
<keyword evidence="3" id="KW-1185">Reference proteome</keyword>
<organism evidence="2 3">
    <name type="scientific">Panicum virgatum</name>
    <name type="common">Blackwell switchgrass</name>
    <dbReference type="NCBI Taxonomy" id="38727"/>
    <lineage>
        <taxon>Eukaryota</taxon>
        <taxon>Viridiplantae</taxon>
        <taxon>Streptophyta</taxon>
        <taxon>Embryophyta</taxon>
        <taxon>Tracheophyta</taxon>
        <taxon>Spermatophyta</taxon>
        <taxon>Magnoliopsida</taxon>
        <taxon>Liliopsida</taxon>
        <taxon>Poales</taxon>
        <taxon>Poaceae</taxon>
        <taxon>PACMAD clade</taxon>
        <taxon>Panicoideae</taxon>
        <taxon>Panicodae</taxon>
        <taxon>Paniceae</taxon>
        <taxon>Panicinae</taxon>
        <taxon>Panicum</taxon>
        <taxon>Panicum sect. Hiantes</taxon>
    </lineage>
</organism>
<protein>
    <submittedName>
        <fullName evidence="2">Uncharacterized protein</fullName>
    </submittedName>
</protein>
<dbReference type="AlphaFoldDB" id="A0A8T0X5D5"/>
<name>A0A8T0X5D5_PANVG</name>
<feature type="compositionally biased region" description="Pro residues" evidence="1">
    <location>
        <begin position="1"/>
        <end position="10"/>
    </location>
</feature>
<feature type="region of interest" description="Disordered" evidence="1">
    <location>
        <begin position="1"/>
        <end position="51"/>
    </location>
</feature>
<sequence length="111" mass="11690">MPDPTSPPSPSASRMSDPTPPPPPAGLRECDAGSHPAAAGLHERDDGSVAPCPRPPRCVCHPPRRGYLAATRSDLFPLPLSSLSYLGFNFSVSSHGFKSEMLPSRKGEAEA</sequence>
<evidence type="ECO:0000313" key="3">
    <source>
        <dbReference type="Proteomes" id="UP000823388"/>
    </source>
</evidence>
<accession>A0A8T0X5D5</accession>